<gene>
    <name evidence="1" type="ORF">E5357_00370</name>
</gene>
<keyword evidence="2" id="KW-1185">Reference proteome</keyword>
<proteinExistence type="predicted"/>
<organism evidence="1 2">
    <name type="scientific">Hominisplanchenecus murintestinalis</name>
    <dbReference type="NCBI Taxonomy" id="2941517"/>
    <lineage>
        <taxon>Bacteria</taxon>
        <taxon>Bacillati</taxon>
        <taxon>Bacillota</taxon>
        <taxon>Clostridia</taxon>
        <taxon>Lachnospirales</taxon>
        <taxon>Lachnospiraceae</taxon>
        <taxon>Hominisplanchenecus</taxon>
    </lineage>
</organism>
<name>A0AC61R4H4_9FIRM</name>
<dbReference type="EMBL" id="SRZB01000001">
    <property type="protein sequence ID" value="TGY00890.1"/>
    <property type="molecule type" value="Genomic_DNA"/>
</dbReference>
<reference evidence="1" key="1">
    <citation type="submission" date="2019-04" db="EMBL/GenBank/DDBJ databases">
        <title>Microbes associate with the intestines of laboratory mice.</title>
        <authorList>
            <person name="Navarre W."/>
            <person name="Wong E."/>
            <person name="Huang K."/>
            <person name="Tropini C."/>
            <person name="Ng K."/>
            <person name="Yu B."/>
        </authorList>
    </citation>
    <scope>NUCLEOTIDE SEQUENCE</scope>
    <source>
        <strain evidence="1">NM72_1-8</strain>
    </source>
</reference>
<comment type="caution">
    <text evidence="1">The sequence shown here is derived from an EMBL/GenBank/DDBJ whole genome shotgun (WGS) entry which is preliminary data.</text>
</comment>
<sequence>MQRMKTFHKKKILVVFLICFSVLSFLIGRLGFLMLTQSEYYSEKAEQLHERERDIKAARGKIIDACGNVLAANKTVCTISVIHSQIKEPEKIIQILAKELEIPEEDVRKRVEKVSSIERVKTNVEKEVGDRIREYDLAGVKVDEDFKRYYPYGSLASKVLGFTGSDNQGIVGLEVKYDEVLQGEPGKILTLTDARGVELPDAGESRQEPVNGKNLHISLDANIQKYVEQAAYRVMQQKQADSVSIILMRPYNGEILAMVNVPEFDLNDPFTLNTDTSGMSAEEKQDALNRMWRNGCINDTYEPGSTFKIITAAAGLEEGVVSLKDRFSCPGFKIVEDRRIRCHKVGGHGAEDFVQGTMNSCNPVFIEVGLRLGIDNYYHYFEKFGLKGKTGVDLPGEAATIMHKKENMGQVELATVSFGQSFQITPMQLITTASSIINGGRRITPHFGVEVRDDEGTLYEKLQYPLGDQIVSEGTSETMRYILEQVVDGGSGKNAFLEGYHIGGKTATSETLPRSANKYISSFLGFAPASNPQVIGLCVINNPQGLYYGGIIAAPVIQDIYKNILPYLGVENDAPESTEEETEANNG</sequence>
<protein>
    <submittedName>
        <fullName evidence="1">Peptidoglycan glycosyltransferase</fullName>
    </submittedName>
</protein>
<dbReference type="Proteomes" id="UP000307720">
    <property type="component" value="Unassembled WGS sequence"/>
</dbReference>
<evidence type="ECO:0000313" key="2">
    <source>
        <dbReference type="Proteomes" id="UP000307720"/>
    </source>
</evidence>
<evidence type="ECO:0000313" key="1">
    <source>
        <dbReference type="EMBL" id="TGY00890.1"/>
    </source>
</evidence>
<accession>A0AC61R4H4</accession>